<accession>A0ABU5PEV8</accession>
<evidence type="ECO:0000313" key="1">
    <source>
        <dbReference type="EMBL" id="MEA3568456.1"/>
    </source>
</evidence>
<dbReference type="RefSeq" id="WP_323075852.1">
    <property type="nucleotide sequence ID" value="NZ_CBCSKM010000032.1"/>
</dbReference>
<dbReference type="SUPFAM" id="SSF103642">
    <property type="entry name" value="Sec-C motif"/>
    <property type="match status" value="1"/>
</dbReference>
<comment type="caution">
    <text evidence="1">The sequence shown here is derived from an EMBL/GenBank/DDBJ whole genome shotgun (WGS) entry which is preliminary data.</text>
</comment>
<dbReference type="Pfam" id="PF02810">
    <property type="entry name" value="SEC-C"/>
    <property type="match status" value="1"/>
</dbReference>
<name>A0ABU5PEV8_9BACL</name>
<protein>
    <submittedName>
        <fullName evidence="1">SEC-C metal-binding domain-containing protein</fullName>
    </submittedName>
</protein>
<dbReference type="PANTHER" id="PTHR33747">
    <property type="entry name" value="UPF0225 PROTEIN SCO1677"/>
    <property type="match status" value="1"/>
</dbReference>
<gene>
    <name evidence="1" type="ORF">U9M73_00385</name>
</gene>
<dbReference type="Gene3D" id="3.10.450.50">
    <property type="match status" value="1"/>
</dbReference>
<organism evidence="1 2">
    <name type="scientific">Paenibacillus phoenicis</name>
    <dbReference type="NCBI Taxonomy" id="554117"/>
    <lineage>
        <taxon>Bacteria</taxon>
        <taxon>Bacillati</taxon>
        <taxon>Bacillota</taxon>
        <taxon>Bacilli</taxon>
        <taxon>Bacillales</taxon>
        <taxon>Paenibacillaceae</taxon>
        <taxon>Paenibacillus</taxon>
    </lineage>
</organism>
<keyword evidence="2" id="KW-1185">Reference proteome</keyword>
<proteinExistence type="predicted"/>
<dbReference type="EMBL" id="JAYERP010000001">
    <property type="protein sequence ID" value="MEA3568456.1"/>
    <property type="molecule type" value="Genomic_DNA"/>
</dbReference>
<evidence type="ECO:0000313" key="2">
    <source>
        <dbReference type="Proteomes" id="UP001292216"/>
    </source>
</evidence>
<dbReference type="Proteomes" id="UP001292216">
    <property type="component" value="Unassembled WGS sequence"/>
</dbReference>
<sequence length="389" mass="44578">MTDQTNQLLEENNIKHAMIGEVMHRLSDILPSLTKTRLAALAAVYSIPGRSKMKKEELAAAVQASIENPESLEVALRNSRPKEWELFASLLYGSYQPSNATPFGYYYYFLDRGLLFTFFTDNQLHLVIPDEVKAAFRKLDQPAFRQALERSHRLYNYLMAAINLYGIIAPAKLTEIYNAQNSHASITEEDLLQQLNQFLLRTDQYFELRQGYIASLDMEDKEFDELKGKVQGKPYYVPEAQELLKYADQDYFEMTPQLTALREFVTKEFHLDAESAEYLVDDIQLGCSMEASLQDLLYEFERRDLNFSSQKQAQQAVALIGDVYDHTRMWSNAGHTLDELRRMQDNSGSSQARPSIRGHIVKQARSNKIGRNEPCPCGSGLKYKKCCGK</sequence>
<reference evidence="1 2" key="1">
    <citation type="submission" date="2023-12" db="EMBL/GenBank/DDBJ databases">
        <title>Whole genome sequencing of Paenibacillus phoenicis isolated from the Phoenix Mars Lander spacecraft assembly facility.</title>
        <authorList>
            <person name="Garcia A."/>
            <person name="Venkateswaran K."/>
        </authorList>
    </citation>
    <scope>NUCLEOTIDE SEQUENCE [LARGE SCALE GENOMIC DNA]</scope>
    <source>
        <strain evidence="1 2">3PO2SA</strain>
    </source>
</reference>
<dbReference type="InterPro" id="IPR004027">
    <property type="entry name" value="SEC_C_motif"/>
</dbReference>
<dbReference type="PANTHER" id="PTHR33747:SF1">
    <property type="entry name" value="ADENYLATE CYCLASE-ASSOCIATED CAP C-TERMINAL DOMAIN-CONTAINING PROTEIN"/>
    <property type="match status" value="1"/>
</dbReference>